<proteinExistence type="predicted"/>
<reference evidence="2" key="2">
    <citation type="submission" date="2023-05" db="EMBL/GenBank/DDBJ databases">
        <authorList>
            <consortium name="Lawrence Berkeley National Laboratory"/>
            <person name="Steindorff A."/>
            <person name="Hensen N."/>
            <person name="Bonometti L."/>
            <person name="Westerberg I."/>
            <person name="Brannstrom I.O."/>
            <person name="Guillou S."/>
            <person name="Cros-Aarteil S."/>
            <person name="Calhoun S."/>
            <person name="Haridas S."/>
            <person name="Kuo A."/>
            <person name="Mondo S."/>
            <person name="Pangilinan J."/>
            <person name="Riley R."/>
            <person name="Labutti K."/>
            <person name="Andreopoulos B."/>
            <person name="Lipzen A."/>
            <person name="Chen C."/>
            <person name="Yanf M."/>
            <person name="Daum C."/>
            <person name="Ng V."/>
            <person name="Clum A."/>
            <person name="Ohm R."/>
            <person name="Martin F."/>
            <person name="Silar P."/>
            <person name="Natvig D."/>
            <person name="Lalanne C."/>
            <person name="Gautier V."/>
            <person name="Ament-Velasquez S.L."/>
            <person name="Kruys A."/>
            <person name="Hutchinson M.I."/>
            <person name="Powell A.J."/>
            <person name="Barry K."/>
            <person name="Miller A.N."/>
            <person name="Grigoriev I.V."/>
            <person name="Debuchy R."/>
            <person name="Gladieux P."/>
            <person name="Thoren M.H."/>
            <person name="Johannesson H."/>
        </authorList>
    </citation>
    <scope>NUCLEOTIDE SEQUENCE</scope>
    <source>
        <strain evidence="2">CBS 315.58</strain>
    </source>
</reference>
<keyword evidence="3" id="KW-1185">Reference proteome</keyword>
<feature type="transmembrane region" description="Helical" evidence="1">
    <location>
        <begin position="64"/>
        <end position="81"/>
    </location>
</feature>
<gene>
    <name evidence="2" type="ORF">QBC40DRAFT_290519</name>
</gene>
<comment type="caution">
    <text evidence="2">The sequence shown here is derived from an EMBL/GenBank/DDBJ whole genome shotgun (WGS) entry which is preliminary data.</text>
</comment>
<reference evidence="2" key="1">
    <citation type="journal article" date="2023" name="Mol. Phylogenet. Evol.">
        <title>Genome-scale phylogeny and comparative genomics of the fungal order Sordariales.</title>
        <authorList>
            <person name="Hensen N."/>
            <person name="Bonometti L."/>
            <person name="Westerberg I."/>
            <person name="Brannstrom I.O."/>
            <person name="Guillou S."/>
            <person name="Cros-Aarteil S."/>
            <person name="Calhoun S."/>
            <person name="Haridas S."/>
            <person name="Kuo A."/>
            <person name="Mondo S."/>
            <person name="Pangilinan J."/>
            <person name="Riley R."/>
            <person name="LaButti K."/>
            <person name="Andreopoulos B."/>
            <person name="Lipzen A."/>
            <person name="Chen C."/>
            <person name="Yan M."/>
            <person name="Daum C."/>
            <person name="Ng V."/>
            <person name="Clum A."/>
            <person name="Steindorff A."/>
            <person name="Ohm R.A."/>
            <person name="Martin F."/>
            <person name="Silar P."/>
            <person name="Natvig D.O."/>
            <person name="Lalanne C."/>
            <person name="Gautier V."/>
            <person name="Ament-Velasquez S.L."/>
            <person name="Kruys A."/>
            <person name="Hutchinson M.I."/>
            <person name="Powell A.J."/>
            <person name="Barry K."/>
            <person name="Miller A.N."/>
            <person name="Grigoriev I.V."/>
            <person name="Debuchy R."/>
            <person name="Gladieux P."/>
            <person name="Hiltunen Thoren M."/>
            <person name="Johannesson H."/>
        </authorList>
    </citation>
    <scope>NUCLEOTIDE SEQUENCE</scope>
    <source>
        <strain evidence="2">CBS 315.58</strain>
    </source>
</reference>
<keyword evidence="1" id="KW-1133">Transmembrane helix</keyword>
<name>A0AAN7AR37_9PEZI</name>
<evidence type="ECO:0000313" key="2">
    <source>
        <dbReference type="EMBL" id="KAK4194575.1"/>
    </source>
</evidence>
<protein>
    <submittedName>
        <fullName evidence="2">Uncharacterized protein</fullName>
    </submittedName>
</protein>
<dbReference type="AlphaFoldDB" id="A0AAN7AR37"/>
<keyword evidence="1" id="KW-0472">Membrane</keyword>
<dbReference type="EMBL" id="MU864052">
    <property type="protein sequence ID" value="KAK4194575.1"/>
    <property type="molecule type" value="Genomic_DNA"/>
</dbReference>
<accession>A0AAN7AR37</accession>
<dbReference type="Proteomes" id="UP001303160">
    <property type="component" value="Unassembled WGS sequence"/>
</dbReference>
<sequence>MMAGGKGRYIPGSQTVPRFLKGRSRPPCSFQVSVLVFVLVPGPFLPTLLQTLAGIKQFLLAHPAQPWFYLCLVGTLSYLVIPTP</sequence>
<evidence type="ECO:0000256" key="1">
    <source>
        <dbReference type="SAM" id="Phobius"/>
    </source>
</evidence>
<organism evidence="2 3">
    <name type="scientific">Triangularia verruculosa</name>
    <dbReference type="NCBI Taxonomy" id="2587418"/>
    <lineage>
        <taxon>Eukaryota</taxon>
        <taxon>Fungi</taxon>
        <taxon>Dikarya</taxon>
        <taxon>Ascomycota</taxon>
        <taxon>Pezizomycotina</taxon>
        <taxon>Sordariomycetes</taxon>
        <taxon>Sordariomycetidae</taxon>
        <taxon>Sordariales</taxon>
        <taxon>Podosporaceae</taxon>
        <taxon>Triangularia</taxon>
    </lineage>
</organism>
<evidence type="ECO:0000313" key="3">
    <source>
        <dbReference type="Proteomes" id="UP001303160"/>
    </source>
</evidence>
<keyword evidence="1" id="KW-0812">Transmembrane</keyword>
<feature type="transmembrane region" description="Helical" evidence="1">
    <location>
        <begin position="28"/>
        <end position="44"/>
    </location>
</feature>